<dbReference type="AlphaFoldDB" id="A0A0F9CVE9"/>
<dbReference type="Gene3D" id="3.20.20.150">
    <property type="entry name" value="Divalent-metal-dependent TIM barrel enzymes"/>
    <property type="match status" value="1"/>
</dbReference>
<dbReference type="InterPro" id="IPR050312">
    <property type="entry name" value="IolE/XylAMocC-like"/>
</dbReference>
<feature type="domain" description="Xylose isomerase-like TIM barrel" evidence="1">
    <location>
        <begin position="14"/>
        <end position="237"/>
    </location>
</feature>
<comment type="caution">
    <text evidence="2">The sequence shown here is derived from an EMBL/GenBank/DDBJ whole genome shotgun (WGS) entry which is preliminary data.</text>
</comment>
<gene>
    <name evidence="2" type="ORF">LCGC14_2276680</name>
</gene>
<evidence type="ECO:0000259" key="1">
    <source>
        <dbReference type="Pfam" id="PF01261"/>
    </source>
</evidence>
<dbReference type="InterPro" id="IPR013022">
    <property type="entry name" value="Xyl_isomerase-like_TIM-brl"/>
</dbReference>
<dbReference type="PANTHER" id="PTHR12110">
    <property type="entry name" value="HYDROXYPYRUVATE ISOMERASE"/>
    <property type="match status" value="1"/>
</dbReference>
<sequence>MWTPTFTEKDLGLFDRLKRMGFDGLEIFLNHPESLPMEKIKEKMDETEMGCTISIGLGKEQNLISPDRRARDAGVAFLKEGVDVACELGTDVVSGVIYAAWGEFTGKMRTEDEWNYSKECLLKVAEYAEGKGVVLALEPVNRFETYFLNTIEDTRKMVEEINHPNIGIHADTFHMNIEEENFYGAIKMAGEHLYHVHLCENNRGIPGTGHIPWDDVFRALRELNYDRWAVVESFVPAVEEVARMTAIWRQLAPSADVLAEEGLKLYRSKE</sequence>
<dbReference type="InterPro" id="IPR036237">
    <property type="entry name" value="Xyl_isomerase-like_sf"/>
</dbReference>
<name>A0A0F9CVE9_9ZZZZ</name>
<protein>
    <recommendedName>
        <fullName evidence="1">Xylose isomerase-like TIM barrel domain-containing protein</fullName>
    </recommendedName>
</protein>
<organism evidence="2">
    <name type="scientific">marine sediment metagenome</name>
    <dbReference type="NCBI Taxonomy" id="412755"/>
    <lineage>
        <taxon>unclassified sequences</taxon>
        <taxon>metagenomes</taxon>
        <taxon>ecological metagenomes</taxon>
    </lineage>
</organism>
<reference evidence="2" key="1">
    <citation type="journal article" date="2015" name="Nature">
        <title>Complex archaea that bridge the gap between prokaryotes and eukaryotes.</title>
        <authorList>
            <person name="Spang A."/>
            <person name="Saw J.H."/>
            <person name="Jorgensen S.L."/>
            <person name="Zaremba-Niedzwiedzka K."/>
            <person name="Martijn J."/>
            <person name="Lind A.E."/>
            <person name="van Eijk R."/>
            <person name="Schleper C."/>
            <person name="Guy L."/>
            <person name="Ettema T.J."/>
        </authorList>
    </citation>
    <scope>NUCLEOTIDE SEQUENCE</scope>
</reference>
<dbReference type="EMBL" id="LAZR01031591">
    <property type="protein sequence ID" value="KKL53313.1"/>
    <property type="molecule type" value="Genomic_DNA"/>
</dbReference>
<dbReference type="SUPFAM" id="SSF51658">
    <property type="entry name" value="Xylose isomerase-like"/>
    <property type="match status" value="1"/>
</dbReference>
<proteinExistence type="predicted"/>
<accession>A0A0F9CVE9</accession>
<dbReference type="PANTHER" id="PTHR12110:SF41">
    <property type="entry name" value="INOSOSE DEHYDRATASE"/>
    <property type="match status" value="1"/>
</dbReference>
<dbReference type="Pfam" id="PF01261">
    <property type="entry name" value="AP_endonuc_2"/>
    <property type="match status" value="1"/>
</dbReference>
<evidence type="ECO:0000313" key="2">
    <source>
        <dbReference type="EMBL" id="KKL53313.1"/>
    </source>
</evidence>
<feature type="non-terminal residue" evidence="2">
    <location>
        <position position="1"/>
    </location>
</feature>